<organism evidence="2 3">
    <name type="scientific">Haloferula chungangensis</name>
    <dbReference type="NCBI Taxonomy" id="1048331"/>
    <lineage>
        <taxon>Bacteria</taxon>
        <taxon>Pseudomonadati</taxon>
        <taxon>Verrucomicrobiota</taxon>
        <taxon>Verrucomicrobiia</taxon>
        <taxon>Verrucomicrobiales</taxon>
        <taxon>Verrucomicrobiaceae</taxon>
        <taxon>Haloferula</taxon>
    </lineage>
</organism>
<evidence type="ECO:0000313" key="2">
    <source>
        <dbReference type="EMBL" id="MFC7337998.1"/>
    </source>
</evidence>
<dbReference type="RefSeq" id="WP_379712841.1">
    <property type="nucleotide sequence ID" value="NZ_JBHTBS010000006.1"/>
</dbReference>
<reference evidence="3" key="1">
    <citation type="journal article" date="2019" name="Int. J. Syst. Evol. Microbiol.">
        <title>The Global Catalogue of Microorganisms (GCM) 10K type strain sequencing project: providing services to taxonomists for standard genome sequencing and annotation.</title>
        <authorList>
            <consortium name="The Broad Institute Genomics Platform"/>
            <consortium name="The Broad Institute Genome Sequencing Center for Infectious Disease"/>
            <person name="Wu L."/>
            <person name="Ma J."/>
        </authorList>
    </citation>
    <scope>NUCLEOTIDE SEQUENCE [LARGE SCALE GENOMIC DNA]</scope>
    <source>
        <strain evidence="3">CGMCC 4.1467</strain>
    </source>
</reference>
<evidence type="ECO:0000256" key="1">
    <source>
        <dbReference type="SAM" id="SignalP"/>
    </source>
</evidence>
<feature type="signal peptide" evidence="1">
    <location>
        <begin position="1"/>
        <end position="19"/>
    </location>
</feature>
<dbReference type="Proteomes" id="UP001596472">
    <property type="component" value="Unassembled WGS sequence"/>
</dbReference>
<keyword evidence="1" id="KW-0732">Signal</keyword>
<protein>
    <submittedName>
        <fullName evidence="2">Uncharacterized protein</fullName>
    </submittedName>
</protein>
<dbReference type="EMBL" id="JBHTBS010000006">
    <property type="protein sequence ID" value="MFC7337998.1"/>
    <property type="molecule type" value="Genomic_DNA"/>
</dbReference>
<feature type="chain" id="PRO_5045103518" evidence="1">
    <location>
        <begin position="20"/>
        <end position="296"/>
    </location>
</feature>
<sequence length="296" mass="31663">MKQLLTILLAAAAASSLHAAPLDPARVPADAKWWLHLDLEGARQSEVGGRIAREITEREGAKLRAAERMFSINPLTDLAGFTLYGDGDEKNGVLIVEGRFDQAHLTDIVAAADDYATSEHAGTTVHSWKDKSKSQNAAFVGDRLLVFSQTKSTLHDAIDLLASGEGMQAETFATVGAPPVFIGSAKVAELPMKKDDAKLLRKAENLKIALGETGGQIEGRIELESDSAVTGKLVRKVLEGIVAIGRLTNEELADINPAFETRESEGGRVVSATLSMPASEMISLMEKNGDFDKIGK</sequence>
<accession>A0ABW2L6H0</accession>
<gene>
    <name evidence="2" type="ORF">ACFQY0_12470</name>
</gene>
<proteinExistence type="predicted"/>
<comment type="caution">
    <text evidence="2">The sequence shown here is derived from an EMBL/GenBank/DDBJ whole genome shotgun (WGS) entry which is preliminary data.</text>
</comment>
<name>A0ABW2L6H0_9BACT</name>
<evidence type="ECO:0000313" key="3">
    <source>
        <dbReference type="Proteomes" id="UP001596472"/>
    </source>
</evidence>
<keyword evidence="3" id="KW-1185">Reference proteome</keyword>